<reference evidence="2" key="1">
    <citation type="submission" date="2024-01" db="EMBL/GenBank/DDBJ databases">
        <authorList>
            <person name="Webb A."/>
        </authorList>
    </citation>
    <scope>NUCLEOTIDE SEQUENCE</scope>
    <source>
        <strain evidence="2">Pm1</strain>
    </source>
</reference>
<dbReference type="AlphaFoldDB" id="A0AAV1V296"/>
<gene>
    <name evidence="2" type="ORF">PM001_LOCUS26035</name>
</gene>
<sequence length="195" mass="20472">MRAAGESTYHTSAAGDLPPAAVNSARGEPPRATGTSAASASDITSRNRDESEIELIYSGESHDVSDSKATPQASVSPEADTARARLTVSGKRGGITLENFGSSDCSEESPPHASPSSDRTRGDGGDTPIITTSEVTRRIEVSLVSVIVLTPIKRPGTEMSCATLLNWSSLDAFIQRVGPVGRHDYLTGSNFVIRL</sequence>
<proteinExistence type="predicted"/>
<accession>A0AAV1V296</accession>
<comment type="caution">
    <text evidence="2">The sequence shown here is derived from an EMBL/GenBank/DDBJ whole genome shotgun (WGS) entry which is preliminary data.</text>
</comment>
<feature type="region of interest" description="Disordered" evidence="1">
    <location>
        <begin position="1"/>
        <end position="129"/>
    </location>
</feature>
<organism evidence="2 3">
    <name type="scientific">Peronospora matthiolae</name>
    <dbReference type="NCBI Taxonomy" id="2874970"/>
    <lineage>
        <taxon>Eukaryota</taxon>
        <taxon>Sar</taxon>
        <taxon>Stramenopiles</taxon>
        <taxon>Oomycota</taxon>
        <taxon>Peronosporomycetes</taxon>
        <taxon>Peronosporales</taxon>
        <taxon>Peronosporaceae</taxon>
        <taxon>Peronospora</taxon>
    </lineage>
</organism>
<dbReference type="EMBL" id="CAKLBY020000259">
    <property type="protein sequence ID" value="CAK7940885.1"/>
    <property type="molecule type" value="Genomic_DNA"/>
</dbReference>
<evidence type="ECO:0000313" key="3">
    <source>
        <dbReference type="Proteomes" id="UP001162060"/>
    </source>
</evidence>
<dbReference type="Proteomes" id="UP001162060">
    <property type="component" value="Unassembled WGS sequence"/>
</dbReference>
<feature type="compositionally biased region" description="Polar residues" evidence="1">
    <location>
        <begin position="33"/>
        <end position="44"/>
    </location>
</feature>
<evidence type="ECO:0000256" key="1">
    <source>
        <dbReference type="SAM" id="MobiDB-lite"/>
    </source>
</evidence>
<protein>
    <submittedName>
        <fullName evidence="2">Uncharacterized protein</fullName>
    </submittedName>
</protein>
<name>A0AAV1V296_9STRA</name>
<evidence type="ECO:0000313" key="2">
    <source>
        <dbReference type="EMBL" id="CAK7940885.1"/>
    </source>
</evidence>